<comment type="caution">
    <text evidence="1">The sequence shown here is derived from an EMBL/GenBank/DDBJ whole genome shotgun (WGS) entry which is preliminary data.</text>
</comment>
<evidence type="ECO:0000313" key="2">
    <source>
        <dbReference type="Proteomes" id="UP001201163"/>
    </source>
</evidence>
<reference evidence="1" key="1">
    <citation type="submission" date="2022-01" db="EMBL/GenBank/DDBJ databases">
        <title>Comparative genomics reveals a dynamic genome evolution in the ectomycorrhizal milk-cap (Lactarius) mushrooms.</title>
        <authorList>
            <consortium name="DOE Joint Genome Institute"/>
            <person name="Lebreton A."/>
            <person name="Tang N."/>
            <person name="Kuo A."/>
            <person name="LaButti K."/>
            <person name="Drula E."/>
            <person name="Barry K."/>
            <person name="Clum A."/>
            <person name="Lipzen A."/>
            <person name="Mousain D."/>
            <person name="Ng V."/>
            <person name="Wang R."/>
            <person name="Wang X."/>
            <person name="Dai Y."/>
            <person name="Henrissat B."/>
            <person name="Grigoriev I.V."/>
            <person name="Guerin-Laguette A."/>
            <person name="Yu F."/>
            <person name="Martin F.M."/>
        </authorList>
    </citation>
    <scope>NUCLEOTIDE SEQUENCE</scope>
    <source>
        <strain evidence="1">QP</strain>
    </source>
</reference>
<name>A0AAD4LAK6_9AGAM</name>
<gene>
    <name evidence="1" type="ORF">EDB92DRAFT_1466846</name>
</gene>
<evidence type="ECO:0000313" key="1">
    <source>
        <dbReference type="EMBL" id="KAH8984714.1"/>
    </source>
</evidence>
<proteinExistence type="predicted"/>
<dbReference type="Proteomes" id="UP001201163">
    <property type="component" value="Unassembled WGS sequence"/>
</dbReference>
<sequence length="210" mass="23718">MTRAQQFFDAVKQFETRTFWLWDIVLDADGRSEFPVSSALWCTPSPPNSPVNRLTSLLTSPIYPLDQERVSHHHSSLGFALISGGLPKLVLLRSNHSDPIIFPCQKQHLLYPLEGSLLDCSNWSVLYHSRREHRLGGYGRIKTWHDSSSKELYRDAPPEFLNPILGEGGRGRGTLPALCKCKDLAGSTWTRSRVVHVCGKHDLGTFRCLH</sequence>
<organism evidence="1 2">
    <name type="scientific">Lactarius akahatsu</name>
    <dbReference type="NCBI Taxonomy" id="416441"/>
    <lineage>
        <taxon>Eukaryota</taxon>
        <taxon>Fungi</taxon>
        <taxon>Dikarya</taxon>
        <taxon>Basidiomycota</taxon>
        <taxon>Agaricomycotina</taxon>
        <taxon>Agaricomycetes</taxon>
        <taxon>Russulales</taxon>
        <taxon>Russulaceae</taxon>
        <taxon>Lactarius</taxon>
    </lineage>
</organism>
<dbReference type="AlphaFoldDB" id="A0AAD4LAK6"/>
<dbReference type="EMBL" id="JAKELL010000072">
    <property type="protein sequence ID" value="KAH8984714.1"/>
    <property type="molecule type" value="Genomic_DNA"/>
</dbReference>
<keyword evidence="2" id="KW-1185">Reference proteome</keyword>
<accession>A0AAD4LAK6</accession>
<protein>
    <submittedName>
        <fullName evidence="1">Uncharacterized protein</fullName>
    </submittedName>
</protein>